<dbReference type="InterPro" id="IPR050931">
    <property type="entry name" value="Mito_Protein_Transport_Metaxin"/>
</dbReference>
<proteinExistence type="predicted"/>
<evidence type="ECO:0000256" key="7">
    <source>
        <dbReference type="SAM" id="MobiDB-lite"/>
    </source>
</evidence>
<dbReference type="Proteomes" id="UP000008837">
    <property type="component" value="Unassembled WGS sequence"/>
</dbReference>
<gene>
    <name evidence="11" type="ORF">MGL_0584</name>
</gene>
<keyword evidence="2" id="KW-0813">Transport</keyword>
<dbReference type="KEGG" id="mgl:MGL_0584"/>
<keyword evidence="6 8" id="KW-0472">Membrane</keyword>
<accession>A8PR28</accession>
<name>A8PR28_MALGO</name>
<dbReference type="GeneID" id="5857115"/>
<keyword evidence="5" id="KW-0496">Mitochondrion</keyword>
<evidence type="ECO:0000259" key="10">
    <source>
        <dbReference type="Pfam" id="PF17171"/>
    </source>
</evidence>
<dbReference type="STRING" id="425265.A8PR28"/>
<dbReference type="OrthoDB" id="5835136at2759"/>
<dbReference type="GO" id="GO:0015031">
    <property type="term" value="P:protein transport"/>
    <property type="evidence" value="ECO:0007669"/>
    <property type="project" value="UniProtKB-KW"/>
</dbReference>
<dbReference type="GO" id="GO:0001401">
    <property type="term" value="C:SAM complex"/>
    <property type="evidence" value="ECO:0007669"/>
    <property type="project" value="InterPro"/>
</dbReference>
<sequence length="478" mass="54507">MPPAPPLAVTVWGGTSSLPSIDPTSLYVLALLQLAHVPNVCAFAPHSFFHTDAVPALYTQAPPTVTSPDHQHPSYHELGELIATTPSSIRTFLCEHSSLDKSLRDPSHAAKTRALHAWLDDELSDLVLHTLFSLPPNFQKVTCTALSGTRRRLIPSSLPRRMRAAVRARLESPNINLWGVGGSWERQERREAQRWKTTAGLAEARDPISYMPRPGFRENPNLASDVREEWERSRLVSRARRLFKSVAVYLQEREFLGHWNEPTSVDARLYSLLAPWVFVDWPVDPLPSLLRAEFPILVQHTKRMHEWLWQATSSSWAWHHQTISLWPSVSLPNRPSWVSLWRGLSSWWRSSANETSNLAPTLRYGRIAWMTSAILGPILWVLLSGIIVIEFVDENESVENEDDGDDSTYTHEQDENEDEDEDEDDQDFSEKAKTSDDKDEHEDDETKYDEAPEYDALDANEWMDDDIDVDTDDDGENE</sequence>
<dbReference type="Pfam" id="PF10568">
    <property type="entry name" value="Tom37"/>
    <property type="match status" value="1"/>
</dbReference>
<evidence type="ECO:0000256" key="6">
    <source>
        <dbReference type="ARBA" id="ARBA00023136"/>
    </source>
</evidence>
<evidence type="ECO:0000256" key="2">
    <source>
        <dbReference type="ARBA" id="ARBA00022448"/>
    </source>
</evidence>
<dbReference type="PANTHER" id="PTHR12289">
    <property type="entry name" value="METAXIN RELATED"/>
    <property type="match status" value="1"/>
</dbReference>
<dbReference type="AlphaFoldDB" id="A8PR28"/>
<feature type="compositionally biased region" description="Acidic residues" evidence="7">
    <location>
        <begin position="397"/>
        <end position="406"/>
    </location>
</feature>
<comment type="caution">
    <text evidence="11">The sequence shown here is derived from an EMBL/GenBank/DDBJ whole genome shotgun (WGS) entry which is preliminary data.</text>
</comment>
<evidence type="ECO:0000256" key="3">
    <source>
        <dbReference type="ARBA" id="ARBA00022787"/>
    </source>
</evidence>
<feature type="transmembrane region" description="Helical" evidence="8">
    <location>
        <begin position="367"/>
        <end position="389"/>
    </location>
</feature>
<feature type="region of interest" description="Disordered" evidence="7">
    <location>
        <begin position="397"/>
        <end position="478"/>
    </location>
</feature>
<dbReference type="InParanoid" id="A8PR28"/>
<feature type="domain" description="Metaxin glutathione S-transferase" evidence="10">
    <location>
        <begin position="240"/>
        <end position="304"/>
    </location>
</feature>
<reference evidence="11 12" key="1">
    <citation type="journal article" date="2007" name="Proc. Natl. Acad. Sci. U.S.A.">
        <title>Dandruff-associated Malassezia genomes reveal convergent and divergent virulence traits shared with plant and human fungal pathogens.</title>
        <authorList>
            <person name="Xu J."/>
            <person name="Saunders C.W."/>
            <person name="Hu P."/>
            <person name="Grant R.A."/>
            <person name="Boekhout T."/>
            <person name="Kuramae E.E."/>
            <person name="Kronstad J.W."/>
            <person name="Deangelis Y.M."/>
            <person name="Reeder N.L."/>
            <person name="Johnstone K.R."/>
            <person name="Leland M."/>
            <person name="Fieno A.M."/>
            <person name="Begley W.M."/>
            <person name="Sun Y."/>
            <person name="Lacey M.P."/>
            <person name="Chaudhary T."/>
            <person name="Keough T."/>
            <person name="Chu L."/>
            <person name="Sears R."/>
            <person name="Yuan B."/>
            <person name="Dawson T.L.Jr."/>
        </authorList>
    </citation>
    <scope>NUCLEOTIDE SEQUENCE [LARGE SCALE GENOMIC DNA]</scope>
    <source>
        <strain evidence="12">ATCC MYA-4612 / CBS 7966</strain>
    </source>
</reference>
<evidence type="ECO:0008006" key="13">
    <source>
        <dbReference type="Google" id="ProtNLM"/>
    </source>
</evidence>
<dbReference type="EMBL" id="AAYY01000001">
    <property type="protein sequence ID" value="EDP45595.1"/>
    <property type="molecule type" value="Genomic_DNA"/>
</dbReference>
<feature type="domain" description="Mitochondrial outer membrane transport complex Sam37/metaxin N-terminal" evidence="9">
    <location>
        <begin position="65"/>
        <end position="149"/>
    </location>
</feature>
<dbReference type="VEuPathDB" id="FungiDB:MGL_0584"/>
<keyword evidence="12" id="KW-1185">Reference proteome</keyword>
<evidence type="ECO:0000256" key="4">
    <source>
        <dbReference type="ARBA" id="ARBA00022927"/>
    </source>
</evidence>
<keyword evidence="8" id="KW-1133">Transmembrane helix</keyword>
<dbReference type="GO" id="GO:0007005">
    <property type="term" value="P:mitochondrion organization"/>
    <property type="evidence" value="ECO:0007669"/>
    <property type="project" value="TreeGrafter"/>
</dbReference>
<keyword evidence="3" id="KW-1000">Mitochondrion outer membrane</keyword>
<evidence type="ECO:0000256" key="5">
    <source>
        <dbReference type="ARBA" id="ARBA00023128"/>
    </source>
</evidence>
<evidence type="ECO:0000256" key="1">
    <source>
        <dbReference type="ARBA" id="ARBA00004294"/>
    </source>
</evidence>
<dbReference type="Pfam" id="PF17171">
    <property type="entry name" value="GST_C_6"/>
    <property type="match status" value="1"/>
</dbReference>
<feature type="compositionally biased region" description="Acidic residues" evidence="7">
    <location>
        <begin position="439"/>
        <end position="478"/>
    </location>
</feature>
<dbReference type="InterPro" id="IPR019564">
    <property type="entry name" value="Sam37/metaxin_N"/>
</dbReference>
<feature type="compositionally biased region" description="Acidic residues" evidence="7">
    <location>
        <begin position="414"/>
        <end position="427"/>
    </location>
</feature>
<keyword evidence="4" id="KW-0653">Protein transport</keyword>
<dbReference type="OMA" id="YSLPQNW"/>
<evidence type="ECO:0000256" key="8">
    <source>
        <dbReference type="SAM" id="Phobius"/>
    </source>
</evidence>
<comment type="subcellular location">
    <subcellularLocation>
        <location evidence="1">Mitochondrion outer membrane</location>
    </subcellularLocation>
</comment>
<protein>
    <recommendedName>
        <fullName evidence="13">Mitochondrial outer membrane transport complex Sam37/metaxin N-terminal domain-containing protein</fullName>
    </recommendedName>
</protein>
<dbReference type="InterPro" id="IPR033468">
    <property type="entry name" value="Metaxin_GST"/>
</dbReference>
<evidence type="ECO:0000313" key="11">
    <source>
        <dbReference type="EMBL" id="EDP45595.1"/>
    </source>
</evidence>
<keyword evidence="8" id="KW-0812">Transmembrane</keyword>
<dbReference type="PANTHER" id="PTHR12289:SF41">
    <property type="entry name" value="FAILED AXON CONNECTIONS-RELATED"/>
    <property type="match status" value="1"/>
</dbReference>
<dbReference type="RefSeq" id="XP_001732809.1">
    <property type="nucleotide sequence ID" value="XM_001732757.1"/>
</dbReference>
<feature type="compositionally biased region" description="Basic and acidic residues" evidence="7">
    <location>
        <begin position="428"/>
        <end position="438"/>
    </location>
</feature>
<organism evidence="11 12">
    <name type="scientific">Malassezia globosa (strain ATCC MYA-4612 / CBS 7966)</name>
    <name type="common">Dandruff-associated fungus</name>
    <dbReference type="NCBI Taxonomy" id="425265"/>
    <lineage>
        <taxon>Eukaryota</taxon>
        <taxon>Fungi</taxon>
        <taxon>Dikarya</taxon>
        <taxon>Basidiomycota</taxon>
        <taxon>Ustilaginomycotina</taxon>
        <taxon>Malasseziomycetes</taxon>
        <taxon>Malasseziales</taxon>
        <taxon>Malasseziaceae</taxon>
        <taxon>Malassezia</taxon>
    </lineage>
</organism>
<evidence type="ECO:0000259" key="9">
    <source>
        <dbReference type="Pfam" id="PF10568"/>
    </source>
</evidence>
<evidence type="ECO:0000313" key="12">
    <source>
        <dbReference type="Proteomes" id="UP000008837"/>
    </source>
</evidence>